<accession>A0A3L6PW55</accession>
<proteinExistence type="predicted"/>
<dbReference type="Gene3D" id="3.30.420.10">
    <property type="entry name" value="Ribonuclease H-like superfamily/Ribonuclease H"/>
    <property type="match status" value="1"/>
</dbReference>
<dbReference type="OrthoDB" id="696432at2759"/>
<comment type="caution">
    <text evidence="2">The sequence shown here is derived from an EMBL/GenBank/DDBJ whole genome shotgun (WGS) entry which is preliminary data.</text>
</comment>
<dbReference type="InterPro" id="IPR053151">
    <property type="entry name" value="RNase_H-like"/>
</dbReference>
<reference evidence="3" key="1">
    <citation type="journal article" date="2019" name="Nat. Commun.">
        <title>The genome of broomcorn millet.</title>
        <authorList>
            <person name="Zou C."/>
            <person name="Miki D."/>
            <person name="Li D."/>
            <person name="Tang Q."/>
            <person name="Xiao L."/>
            <person name="Rajput S."/>
            <person name="Deng P."/>
            <person name="Jia W."/>
            <person name="Huang R."/>
            <person name="Zhang M."/>
            <person name="Sun Y."/>
            <person name="Hu J."/>
            <person name="Fu X."/>
            <person name="Schnable P.S."/>
            <person name="Li F."/>
            <person name="Zhang H."/>
            <person name="Feng B."/>
            <person name="Zhu X."/>
            <person name="Liu R."/>
            <person name="Schnable J.C."/>
            <person name="Zhu J.-K."/>
            <person name="Zhang H."/>
        </authorList>
    </citation>
    <scope>NUCLEOTIDE SEQUENCE [LARGE SCALE GENOMIC DNA]</scope>
</reference>
<dbReference type="AlphaFoldDB" id="A0A3L6PW55"/>
<dbReference type="GO" id="GO:0004523">
    <property type="term" value="F:RNA-DNA hybrid ribonuclease activity"/>
    <property type="evidence" value="ECO:0007669"/>
    <property type="project" value="InterPro"/>
</dbReference>
<dbReference type="PANTHER" id="PTHR47723:SF24">
    <property type="entry name" value="RNASE H TYPE-1 DOMAIN-CONTAINING PROTEIN"/>
    <property type="match status" value="1"/>
</dbReference>
<dbReference type="EMBL" id="PQIB02000015">
    <property type="protein sequence ID" value="RLM64906.1"/>
    <property type="molecule type" value="Genomic_DNA"/>
</dbReference>
<dbReference type="InterPro" id="IPR044730">
    <property type="entry name" value="RNase_H-like_dom_plant"/>
</dbReference>
<keyword evidence="3" id="KW-1185">Reference proteome</keyword>
<sequence>MEVGISRVIVETDSTNLLSAIQTAKFDQASGGVIFREIRELLSLHFVAMQFSFVPRSCNRCAHKLAQAGFVRDPDHPIVWFDLLPSFVRIWLDRDIAGPEVPE</sequence>
<evidence type="ECO:0000259" key="1">
    <source>
        <dbReference type="Pfam" id="PF13456"/>
    </source>
</evidence>
<organism evidence="2 3">
    <name type="scientific">Panicum miliaceum</name>
    <name type="common">Proso millet</name>
    <name type="synonym">Broomcorn millet</name>
    <dbReference type="NCBI Taxonomy" id="4540"/>
    <lineage>
        <taxon>Eukaryota</taxon>
        <taxon>Viridiplantae</taxon>
        <taxon>Streptophyta</taxon>
        <taxon>Embryophyta</taxon>
        <taxon>Tracheophyta</taxon>
        <taxon>Spermatophyta</taxon>
        <taxon>Magnoliopsida</taxon>
        <taxon>Liliopsida</taxon>
        <taxon>Poales</taxon>
        <taxon>Poaceae</taxon>
        <taxon>PACMAD clade</taxon>
        <taxon>Panicoideae</taxon>
        <taxon>Panicodae</taxon>
        <taxon>Paniceae</taxon>
        <taxon>Panicinae</taxon>
        <taxon>Panicum</taxon>
        <taxon>Panicum sect. Panicum</taxon>
    </lineage>
</organism>
<dbReference type="Pfam" id="PF13456">
    <property type="entry name" value="RVT_3"/>
    <property type="match status" value="1"/>
</dbReference>
<feature type="domain" description="RNase H type-1" evidence="1">
    <location>
        <begin position="2"/>
        <end position="68"/>
    </location>
</feature>
<evidence type="ECO:0000313" key="2">
    <source>
        <dbReference type="EMBL" id="RLM64906.1"/>
    </source>
</evidence>
<dbReference type="GO" id="GO:0003676">
    <property type="term" value="F:nucleic acid binding"/>
    <property type="evidence" value="ECO:0007669"/>
    <property type="project" value="InterPro"/>
</dbReference>
<protein>
    <recommendedName>
        <fullName evidence="1">RNase H type-1 domain-containing protein</fullName>
    </recommendedName>
</protein>
<dbReference type="Proteomes" id="UP000275267">
    <property type="component" value="Unassembled WGS sequence"/>
</dbReference>
<dbReference type="InterPro" id="IPR036397">
    <property type="entry name" value="RNaseH_sf"/>
</dbReference>
<name>A0A3L6PW55_PANMI</name>
<dbReference type="InterPro" id="IPR002156">
    <property type="entry name" value="RNaseH_domain"/>
</dbReference>
<dbReference type="CDD" id="cd06222">
    <property type="entry name" value="RNase_H_like"/>
    <property type="match status" value="1"/>
</dbReference>
<dbReference type="PANTHER" id="PTHR47723">
    <property type="entry name" value="OS05G0353850 PROTEIN"/>
    <property type="match status" value="1"/>
</dbReference>
<gene>
    <name evidence="2" type="ORF">C2845_PM16G21420</name>
</gene>
<evidence type="ECO:0000313" key="3">
    <source>
        <dbReference type="Proteomes" id="UP000275267"/>
    </source>
</evidence>